<gene>
    <name evidence="1" type="ORF">BXY58_0843</name>
</gene>
<feature type="non-terminal residue" evidence="1">
    <location>
        <position position="37"/>
    </location>
</feature>
<organism evidence="1 2">
    <name type="scientific">Epilithonimonas arachidiradicis</name>
    <dbReference type="NCBI Taxonomy" id="1617282"/>
    <lineage>
        <taxon>Bacteria</taxon>
        <taxon>Pseudomonadati</taxon>
        <taxon>Bacteroidota</taxon>
        <taxon>Flavobacteriia</taxon>
        <taxon>Flavobacteriales</taxon>
        <taxon>Weeksellaceae</taxon>
        <taxon>Chryseobacterium group</taxon>
        <taxon>Epilithonimonas</taxon>
    </lineage>
</organism>
<dbReference type="EMBL" id="RAQH01000002">
    <property type="protein sequence ID" value="RKE88724.1"/>
    <property type="molecule type" value="Genomic_DNA"/>
</dbReference>
<dbReference type="Proteomes" id="UP000285906">
    <property type="component" value="Unassembled WGS sequence"/>
</dbReference>
<comment type="caution">
    <text evidence="1">The sequence shown here is derived from an EMBL/GenBank/DDBJ whole genome shotgun (WGS) entry which is preliminary data.</text>
</comment>
<name>A0A420DBC5_9FLAO</name>
<sequence length="37" mass="4020">MNEAVKTKNLHSIKNEGLKKLAATYSPAYRSTIGARG</sequence>
<evidence type="ECO:0000313" key="2">
    <source>
        <dbReference type="Proteomes" id="UP000285906"/>
    </source>
</evidence>
<accession>A0A420DBC5</accession>
<evidence type="ECO:0000313" key="1">
    <source>
        <dbReference type="EMBL" id="RKE88724.1"/>
    </source>
</evidence>
<protein>
    <submittedName>
        <fullName evidence="1">Uncharacterized protein</fullName>
    </submittedName>
</protein>
<reference evidence="1 2" key="1">
    <citation type="submission" date="2018-09" db="EMBL/GenBank/DDBJ databases">
        <title>Genomic Encyclopedia of Archaeal and Bacterial Type Strains, Phase II (KMG-II): from individual species to whole genera.</title>
        <authorList>
            <person name="Goeker M."/>
        </authorList>
    </citation>
    <scope>NUCLEOTIDE SEQUENCE [LARGE SCALE GENOMIC DNA]</scope>
    <source>
        <strain evidence="1 2">DSM 27620</strain>
    </source>
</reference>
<proteinExistence type="predicted"/>
<dbReference type="AlphaFoldDB" id="A0A420DBC5"/>